<gene>
    <name evidence="7" type="ORF">GCM10011360_30810</name>
</gene>
<name>A0A917AC36_9RHOB</name>
<evidence type="ECO:0000259" key="6">
    <source>
        <dbReference type="Pfam" id="PF04138"/>
    </source>
</evidence>
<reference evidence="8" key="1">
    <citation type="journal article" date="2019" name="Int. J. Syst. Evol. Microbiol.">
        <title>The Global Catalogue of Microorganisms (GCM) 10K type strain sequencing project: providing services to taxonomists for standard genome sequencing and annotation.</title>
        <authorList>
            <consortium name="The Broad Institute Genomics Platform"/>
            <consortium name="The Broad Institute Genome Sequencing Center for Infectious Disease"/>
            <person name="Wu L."/>
            <person name="Ma J."/>
        </authorList>
    </citation>
    <scope>NUCLEOTIDE SEQUENCE [LARGE SCALE GENOMIC DNA]</scope>
    <source>
        <strain evidence="8">CGMCC 1.12664</strain>
    </source>
</reference>
<evidence type="ECO:0000313" key="7">
    <source>
        <dbReference type="EMBL" id="GGE41151.1"/>
    </source>
</evidence>
<organism evidence="7 8">
    <name type="scientific">Primorskyibacter flagellatus</name>
    <dbReference type="NCBI Taxonomy" id="1387277"/>
    <lineage>
        <taxon>Bacteria</taxon>
        <taxon>Pseudomonadati</taxon>
        <taxon>Pseudomonadota</taxon>
        <taxon>Alphaproteobacteria</taxon>
        <taxon>Rhodobacterales</taxon>
        <taxon>Roseobacteraceae</taxon>
        <taxon>Primorskyibacter</taxon>
    </lineage>
</organism>
<feature type="domain" description="GtrA/DPMS transmembrane" evidence="6">
    <location>
        <begin position="9"/>
        <end position="128"/>
    </location>
</feature>
<evidence type="ECO:0000256" key="5">
    <source>
        <dbReference type="SAM" id="Phobius"/>
    </source>
</evidence>
<protein>
    <recommendedName>
        <fullName evidence="6">GtrA/DPMS transmembrane domain-containing protein</fullName>
    </recommendedName>
</protein>
<evidence type="ECO:0000256" key="4">
    <source>
        <dbReference type="ARBA" id="ARBA00023136"/>
    </source>
</evidence>
<feature type="transmembrane region" description="Helical" evidence="5">
    <location>
        <begin position="7"/>
        <end position="24"/>
    </location>
</feature>
<feature type="transmembrane region" description="Helical" evidence="5">
    <location>
        <begin position="73"/>
        <end position="98"/>
    </location>
</feature>
<evidence type="ECO:0000313" key="8">
    <source>
        <dbReference type="Proteomes" id="UP000612855"/>
    </source>
</evidence>
<dbReference type="GO" id="GO:0000271">
    <property type="term" value="P:polysaccharide biosynthetic process"/>
    <property type="evidence" value="ECO:0007669"/>
    <property type="project" value="InterPro"/>
</dbReference>
<dbReference type="RefSeq" id="WP_188478726.1">
    <property type="nucleotide sequence ID" value="NZ_BMFJ01000002.1"/>
</dbReference>
<comment type="subcellular location">
    <subcellularLocation>
        <location evidence="1">Membrane</location>
        <topology evidence="1">Multi-pass membrane protein</topology>
    </subcellularLocation>
</comment>
<dbReference type="NCBIfam" id="NF037976">
    <property type="entry name" value="gtrA_1"/>
    <property type="match status" value="1"/>
</dbReference>
<keyword evidence="4 5" id="KW-0472">Membrane</keyword>
<dbReference type="AlphaFoldDB" id="A0A917AC36"/>
<dbReference type="EMBL" id="BMFJ01000002">
    <property type="protein sequence ID" value="GGE41151.1"/>
    <property type="molecule type" value="Genomic_DNA"/>
</dbReference>
<dbReference type="InterPro" id="IPR007267">
    <property type="entry name" value="GtrA_DPMS_TM"/>
</dbReference>
<keyword evidence="3 5" id="KW-1133">Transmembrane helix</keyword>
<accession>A0A917AC36</accession>
<sequence length="134" mass="14377">MSLPALLLRYAGFAVIAVIVNLGVQRGVLGLSFGLIPALVAGTAAGLVVKYLLDKAFIFEDRSTGIAAHGRRFTLYSLMGLATTAIFWGAECAAWLIWHTDMAREAGAIAGLAVGYVVKYRLDRRFVFDRAVAA</sequence>
<dbReference type="Proteomes" id="UP000612855">
    <property type="component" value="Unassembled WGS sequence"/>
</dbReference>
<dbReference type="GO" id="GO:0016020">
    <property type="term" value="C:membrane"/>
    <property type="evidence" value="ECO:0007669"/>
    <property type="project" value="UniProtKB-SubCell"/>
</dbReference>
<keyword evidence="2 5" id="KW-0812">Transmembrane</keyword>
<comment type="caution">
    <text evidence="7">The sequence shown here is derived from an EMBL/GenBank/DDBJ whole genome shotgun (WGS) entry which is preliminary data.</text>
</comment>
<keyword evidence="8" id="KW-1185">Reference proteome</keyword>
<dbReference type="Pfam" id="PF04138">
    <property type="entry name" value="GtrA_DPMS_TM"/>
    <property type="match status" value="1"/>
</dbReference>
<feature type="transmembrane region" description="Helical" evidence="5">
    <location>
        <begin position="30"/>
        <end position="53"/>
    </location>
</feature>
<evidence type="ECO:0000256" key="3">
    <source>
        <dbReference type="ARBA" id="ARBA00022989"/>
    </source>
</evidence>
<evidence type="ECO:0000256" key="1">
    <source>
        <dbReference type="ARBA" id="ARBA00004141"/>
    </source>
</evidence>
<evidence type="ECO:0000256" key="2">
    <source>
        <dbReference type="ARBA" id="ARBA00022692"/>
    </source>
</evidence>
<proteinExistence type="predicted"/>